<evidence type="ECO:0000313" key="2">
    <source>
        <dbReference type="EMBL" id="EEL70450.1"/>
    </source>
</evidence>
<dbReference type="HOGENOM" id="CLU_107587_3_0_9"/>
<gene>
    <name evidence="2" type="ORF">bcere0026_25440</name>
</gene>
<dbReference type="InterPro" id="IPR034660">
    <property type="entry name" value="DinB/YfiT-like"/>
</dbReference>
<name>C2XV22_BACMY</name>
<evidence type="ECO:0000259" key="1">
    <source>
        <dbReference type="Pfam" id="PF12867"/>
    </source>
</evidence>
<sequence>MGGSKVFHVKDVLADQLLANANDPSWYIPFSDAVKDLSEREAFWKPNEECNSIAEIVQHLLYWNTTWQTRYKESNVNAVPAIGDNNKSFMLSDNQTFEELREKLLEKLLQWQSLINEDKVESDVIGFPVSAKWWEVLANVTTHNAYHIGQIIYIRKLQKSFDDE</sequence>
<protein>
    <recommendedName>
        <fullName evidence="1">DinB-like domain-containing protein</fullName>
    </recommendedName>
</protein>
<feature type="domain" description="DinB-like" evidence="1">
    <location>
        <begin position="31"/>
        <end position="151"/>
    </location>
</feature>
<dbReference type="InterPro" id="IPR024775">
    <property type="entry name" value="DinB-like"/>
</dbReference>
<proteinExistence type="predicted"/>
<dbReference type="Proteomes" id="UP000001753">
    <property type="component" value="Chromosome"/>
</dbReference>
<reference evidence="2" key="1">
    <citation type="journal article" date="2012" name="Genome Res.">
        <title>Genomic characterization of the Bacillus cereus sensu lato species: Backdrop to the evolution of Bacillus anthracis.</title>
        <authorList>
            <person name="Zwick M.E."/>
            <person name="Joseph S.J."/>
            <person name="Didelot X."/>
            <person name="Chen P.E."/>
            <person name="Bishop-Lilly K.A."/>
            <person name="Stewart A.C."/>
            <person name="Willner K."/>
            <person name="Nolan N."/>
            <person name="Lentz S."/>
            <person name="Thomason M.K."/>
            <person name="Sozhamannan S."/>
            <person name="Mateczun A.J."/>
            <person name="Du L."/>
            <person name="Read T.D."/>
        </authorList>
    </citation>
    <scope>NUCLEOTIDE SEQUENCE [LARGE SCALE GENOMIC DNA]</scope>
    <source>
        <strain evidence="2">AH603</strain>
    </source>
</reference>
<dbReference type="Pfam" id="PF12867">
    <property type="entry name" value="DinB_2"/>
    <property type="match status" value="1"/>
</dbReference>
<dbReference type="SUPFAM" id="SSF109854">
    <property type="entry name" value="DinB/YfiT-like putative metalloenzymes"/>
    <property type="match status" value="1"/>
</dbReference>
<accession>C2XV22</accession>
<dbReference type="Gene3D" id="1.20.120.450">
    <property type="entry name" value="dinb family like domain"/>
    <property type="match status" value="1"/>
</dbReference>
<organism evidence="2">
    <name type="scientific">Bacillus mycoides</name>
    <dbReference type="NCBI Taxonomy" id="1405"/>
    <lineage>
        <taxon>Bacteria</taxon>
        <taxon>Bacillati</taxon>
        <taxon>Bacillota</taxon>
        <taxon>Bacilli</taxon>
        <taxon>Bacillales</taxon>
        <taxon>Bacillaceae</taxon>
        <taxon>Bacillus</taxon>
        <taxon>Bacillus cereus group</taxon>
    </lineage>
</organism>
<dbReference type="AlphaFoldDB" id="C2XV22"/>
<dbReference type="EMBL" id="ACMP01000075">
    <property type="protein sequence ID" value="EEL70450.1"/>
    <property type="molecule type" value="Genomic_DNA"/>
</dbReference>
<comment type="caution">
    <text evidence="2">The sequence shown here is derived from an EMBL/GenBank/DDBJ whole genome shotgun (WGS) entry which is preliminary data.</text>
</comment>